<dbReference type="PANTHER" id="PTHR12674:SF2">
    <property type="entry name" value="PREFOLDIN SUBUNIT 5"/>
    <property type="match status" value="1"/>
</dbReference>
<dbReference type="Gene3D" id="1.10.287.370">
    <property type="match status" value="1"/>
</dbReference>
<reference evidence="4 5" key="1">
    <citation type="submission" date="2024-01" db="EMBL/GenBank/DDBJ databases">
        <title>The genome of the rayed Mediterranean limpet Patella caerulea (Linnaeus, 1758).</title>
        <authorList>
            <person name="Anh-Thu Weber A."/>
            <person name="Halstead-Nussloch G."/>
        </authorList>
    </citation>
    <scope>NUCLEOTIDE SEQUENCE [LARGE SCALE GENOMIC DNA]</scope>
    <source>
        <strain evidence="4">AATW-2023a</strain>
        <tissue evidence="4">Whole specimen</tissue>
    </source>
</reference>
<dbReference type="AlphaFoldDB" id="A0AAN8JME3"/>
<evidence type="ECO:0000256" key="1">
    <source>
        <dbReference type="ARBA" id="ARBA00010048"/>
    </source>
</evidence>
<dbReference type="GO" id="GO:0051082">
    <property type="term" value="F:unfolded protein binding"/>
    <property type="evidence" value="ECO:0007669"/>
    <property type="project" value="InterPro"/>
</dbReference>
<dbReference type="Pfam" id="PF02996">
    <property type="entry name" value="Prefoldin"/>
    <property type="match status" value="1"/>
</dbReference>
<dbReference type="Proteomes" id="UP001347796">
    <property type="component" value="Unassembled WGS sequence"/>
</dbReference>
<dbReference type="SUPFAM" id="SSF46579">
    <property type="entry name" value="Prefoldin"/>
    <property type="match status" value="1"/>
</dbReference>
<dbReference type="PANTHER" id="PTHR12674">
    <property type="entry name" value="PREFOLDIN SUBUNIT 5"/>
    <property type="match status" value="1"/>
</dbReference>
<dbReference type="GO" id="GO:1990115">
    <property type="term" value="P:RNA polymerase III assembly"/>
    <property type="evidence" value="ECO:0007669"/>
    <property type="project" value="TreeGrafter"/>
</dbReference>
<keyword evidence="2" id="KW-0143">Chaperone</keyword>
<evidence type="ECO:0008006" key="6">
    <source>
        <dbReference type="Google" id="ProtNLM"/>
    </source>
</evidence>
<dbReference type="InterPro" id="IPR009053">
    <property type="entry name" value="Prefoldin"/>
</dbReference>
<sequence length="159" mass="18004">MAAKAQQQIDISQLPINQLNQLAQQVEQEIEFFQTSLTQLKLAQGKFVESQECMNKVSPENVEKEILVPLTSSMYVPGQLSSAENVLIEIGTGYYIEMSVDKGKDYFKRKIEYISKQMEKIQPILQDKYKMKQAMVEILQMKVQAQIAAQQGSAQPAKA</sequence>
<dbReference type="GO" id="GO:1990113">
    <property type="term" value="P:RNA polymerase I assembly"/>
    <property type="evidence" value="ECO:0007669"/>
    <property type="project" value="TreeGrafter"/>
</dbReference>
<dbReference type="FunFam" id="1.10.287.370:FF:000004">
    <property type="entry name" value="Probable prefoldin subunit 5"/>
    <property type="match status" value="1"/>
</dbReference>
<accession>A0AAN8JME3</accession>
<proteinExistence type="inferred from homology"/>
<protein>
    <recommendedName>
        <fullName evidence="6">Prefoldin subunit 5</fullName>
    </recommendedName>
</protein>
<feature type="coiled-coil region" evidence="3">
    <location>
        <begin position="16"/>
        <end position="43"/>
    </location>
</feature>
<keyword evidence="3" id="KW-0175">Coiled coil</keyword>
<gene>
    <name evidence="4" type="ORF">SNE40_008682</name>
</gene>
<dbReference type="EMBL" id="JAZGQO010000007">
    <property type="protein sequence ID" value="KAK6180677.1"/>
    <property type="molecule type" value="Genomic_DNA"/>
</dbReference>
<comment type="caution">
    <text evidence="4">The sequence shown here is derived from an EMBL/GenBank/DDBJ whole genome shotgun (WGS) entry which is preliminary data.</text>
</comment>
<dbReference type="CDD" id="cd23157">
    <property type="entry name" value="Prefoldin_5"/>
    <property type="match status" value="1"/>
</dbReference>
<name>A0AAN8JME3_PATCE</name>
<evidence type="ECO:0000313" key="4">
    <source>
        <dbReference type="EMBL" id="KAK6180677.1"/>
    </source>
</evidence>
<dbReference type="GO" id="GO:0016272">
    <property type="term" value="C:prefoldin complex"/>
    <property type="evidence" value="ECO:0007669"/>
    <property type="project" value="InterPro"/>
</dbReference>
<evidence type="ECO:0000256" key="2">
    <source>
        <dbReference type="ARBA" id="ARBA00023186"/>
    </source>
</evidence>
<evidence type="ECO:0000256" key="3">
    <source>
        <dbReference type="SAM" id="Coils"/>
    </source>
</evidence>
<dbReference type="InterPro" id="IPR011599">
    <property type="entry name" value="PFD_alpha_archaea"/>
</dbReference>
<keyword evidence="5" id="KW-1185">Reference proteome</keyword>
<comment type="similarity">
    <text evidence="1">Belongs to the prefoldin subunit alpha family.</text>
</comment>
<dbReference type="GO" id="GO:1990114">
    <property type="term" value="P:RNA polymerase II core complex assembly"/>
    <property type="evidence" value="ECO:0007669"/>
    <property type="project" value="TreeGrafter"/>
</dbReference>
<dbReference type="InterPro" id="IPR004127">
    <property type="entry name" value="Prefoldin_subunit_alpha"/>
</dbReference>
<dbReference type="GO" id="GO:0006457">
    <property type="term" value="P:protein folding"/>
    <property type="evidence" value="ECO:0007669"/>
    <property type="project" value="InterPro"/>
</dbReference>
<dbReference type="NCBIfam" id="TIGR00293">
    <property type="entry name" value="prefoldin subunit alpha"/>
    <property type="match status" value="1"/>
</dbReference>
<organism evidence="4 5">
    <name type="scientific">Patella caerulea</name>
    <name type="common">Rayed Mediterranean limpet</name>
    <dbReference type="NCBI Taxonomy" id="87958"/>
    <lineage>
        <taxon>Eukaryota</taxon>
        <taxon>Metazoa</taxon>
        <taxon>Spiralia</taxon>
        <taxon>Lophotrochozoa</taxon>
        <taxon>Mollusca</taxon>
        <taxon>Gastropoda</taxon>
        <taxon>Patellogastropoda</taxon>
        <taxon>Patelloidea</taxon>
        <taxon>Patellidae</taxon>
        <taxon>Patella</taxon>
    </lineage>
</organism>
<dbReference type="GO" id="GO:0005737">
    <property type="term" value="C:cytoplasm"/>
    <property type="evidence" value="ECO:0007669"/>
    <property type="project" value="TreeGrafter"/>
</dbReference>
<evidence type="ECO:0000313" key="5">
    <source>
        <dbReference type="Proteomes" id="UP001347796"/>
    </source>
</evidence>